<feature type="compositionally biased region" description="Low complexity" evidence="1">
    <location>
        <begin position="97"/>
        <end position="138"/>
    </location>
</feature>
<reference evidence="3" key="1">
    <citation type="submission" date="2022-08" db="EMBL/GenBank/DDBJ databases">
        <authorList>
            <consortium name="DOE Joint Genome Institute"/>
            <person name="Min B."/>
            <person name="Sierra-Patev S."/>
            <person name="Naranjo-Ortiz M."/>
            <person name="Looney B."/>
            <person name="Konkel Z."/>
            <person name="Slot J.C."/>
            <person name="Sakamoto Y."/>
            <person name="Steenwyk J.L."/>
            <person name="Rokas A."/>
            <person name="Carro J."/>
            <person name="Camarero S."/>
            <person name="Ferreira P."/>
            <person name="Molpeceres G."/>
            <person name="Ruiz-duenas F.J."/>
            <person name="Serrano A."/>
            <person name="Henrissat B."/>
            <person name="Drula E."/>
            <person name="Hughes K.W."/>
            <person name="Mata J.L."/>
            <person name="Ishikawa N.K."/>
            <person name="Vargas-Isla R."/>
            <person name="Ushijima S."/>
            <person name="Smith C.A."/>
            <person name="Ahrendt S."/>
            <person name="Andreopoulos W."/>
            <person name="He G."/>
            <person name="LaButti K."/>
            <person name="Lipzen A."/>
            <person name="Ng V."/>
            <person name="Riley R."/>
            <person name="Sandor L."/>
            <person name="Barry K."/>
            <person name="Martinez A.T."/>
            <person name="Xiao Y."/>
            <person name="Gibbons J.G."/>
            <person name="Terashima K."/>
            <person name="Hibbett D.S."/>
            <person name="Grigoriev I.V."/>
        </authorList>
    </citation>
    <scope>NUCLEOTIDE SEQUENCE</scope>
    <source>
        <strain evidence="3">ET3784</strain>
    </source>
</reference>
<keyword evidence="2" id="KW-1133">Transmembrane helix</keyword>
<keyword evidence="4" id="KW-1185">Reference proteome</keyword>
<organism evidence="3 4">
    <name type="scientific">Lentinula guzmanii</name>
    <dbReference type="NCBI Taxonomy" id="2804957"/>
    <lineage>
        <taxon>Eukaryota</taxon>
        <taxon>Fungi</taxon>
        <taxon>Dikarya</taxon>
        <taxon>Basidiomycota</taxon>
        <taxon>Agaricomycotina</taxon>
        <taxon>Agaricomycetes</taxon>
        <taxon>Agaricomycetidae</taxon>
        <taxon>Agaricales</taxon>
        <taxon>Marasmiineae</taxon>
        <taxon>Omphalotaceae</taxon>
        <taxon>Lentinula</taxon>
    </lineage>
</organism>
<protein>
    <submittedName>
        <fullName evidence="3">Uncharacterized protein</fullName>
    </submittedName>
</protein>
<dbReference type="AlphaFoldDB" id="A0AA38N448"/>
<evidence type="ECO:0000313" key="3">
    <source>
        <dbReference type="EMBL" id="KAJ3736800.1"/>
    </source>
</evidence>
<feature type="region of interest" description="Disordered" evidence="1">
    <location>
        <begin position="88"/>
        <end position="143"/>
    </location>
</feature>
<evidence type="ECO:0000256" key="2">
    <source>
        <dbReference type="SAM" id="Phobius"/>
    </source>
</evidence>
<keyword evidence="2" id="KW-0812">Transmembrane</keyword>
<feature type="transmembrane region" description="Helical" evidence="2">
    <location>
        <begin position="260"/>
        <end position="280"/>
    </location>
</feature>
<gene>
    <name evidence="3" type="ORF">DFJ43DRAFT_529017</name>
</gene>
<feature type="region of interest" description="Disordered" evidence="1">
    <location>
        <begin position="296"/>
        <end position="338"/>
    </location>
</feature>
<sequence>MSESESSNTTSSCFRRLLRVRVTLVFVDSVEFISLNLALASDAAFSFPSGLLCFVIFPVPFVDASPDVLDRVVARLVRAVLPRSFGEGEGECCLRDSSSFSSPSSSSSSSPTAPPSGSSSSSRSRSASSSSTTSSSSSETFPDQAAATALDPLPRFGVTFGFDFAGGEPSRSGPCACSTSIRFDWVLTPALFFRVGLGGSVEGPGSLSLCDVRVRLCIHVNQLHTEEAREDALAARSSSLSSSSFWLLSALFRRLVDLDFVAVGSFFVFFLVFEAFGAWISSSPSSSSSGCLCSCPSASSFAECTSSSSSSASSAANSFSGSSSGPARGDTGSTVDSS</sequence>
<keyword evidence="2" id="KW-0472">Membrane</keyword>
<name>A0AA38N448_9AGAR</name>
<dbReference type="Proteomes" id="UP001176059">
    <property type="component" value="Unassembled WGS sequence"/>
</dbReference>
<feature type="compositionally biased region" description="Low complexity" evidence="1">
    <location>
        <begin position="296"/>
        <end position="324"/>
    </location>
</feature>
<proteinExistence type="predicted"/>
<comment type="caution">
    <text evidence="3">The sequence shown here is derived from an EMBL/GenBank/DDBJ whole genome shotgun (WGS) entry which is preliminary data.</text>
</comment>
<evidence type="ECO:0000313" key="4">
    <source>
        <dbReference type="Proteomes" id="UP001176059"/>
    </source>
</evidence>
<accession>A0AA38N448</accession>
<dbReference type="EMBL" id="JANVFO010000004">
    <property type="protein sequence ID" value="KAJ3736800.1"/>
    <property type="molecule type" value="Genomic_DNA"/>
</dbReference>
<reference evidence="3" key="2">
    <citation type="journal article" date="2023" name="Proc. Natl. Acad. Sci. U.S.A.">
        <title>A global phylogenomic analysis of the shiitake genus Lentinula.</title>
        <authorList>
            <person name="Sierra-Patev S."/>
            <person name="Min B."/>
            <person name="Naranjo-Ortiz M."/>
            <person name="Looney B."/>
            <person name="Konkel Z."/>
            <person name="Slot J.C."/>
            <person name="Sakamoto Y."/>
            <person name="Steenwyk J.L."/>
            <person name="Rokas A."/>
            <person name="Carro J."/>
            <person name="Camarero S."/>
            <person name="Ferreira P."/>
            <person name="Molpeceres G."/>
            <person name="Ruiz-Duenas F.J."/>
            <person name="Serrano A."/>
            <person name="Henrissat B."/>
            <person name="Drula E."/>
            <person name="Hughes K.W."/>
            <person name="Mata J.L."/>
            <person name="Ishikawa N.K."/>
            <person name="Vargas-Isla R."/>
            <person name="Ushijima S."/>
            <person name="Smith C.A."/>
            <person name="Donoghue J."/>
            <person name="Ahrendt S."/>
            <person name="Andreopoulos W."/>
            <person name="He G."/>
            <person name="LaButti K."/>
            <person name="Lipzen A."/>
            <person name="Ng V."/>
            <person name="Riley R."/>
            <person name="Sandor L."/>
            <person name="Barry K."/>
            <person name="Martinez A.T."/>
            <person name="Xiao Y."/>
            <person name="Gibbons J.G."/>
            <person name="Terashima K."/>
            <person name="Grigoriev I.V."/>
            <person name="Hibbett D."/>
        </authorList>
    </citation>
    <scope>NUCLEOTIDE SEQUENCE</scope>
    <source>
        <strain evidence="3">ET3784</strain>
    </source>
</reference>
<evidence type="ECO:0000256" key="1">
    <source>
        <dbReference type="SAM" id="MobiDB-lite"/>
    </source>
</evidence>